<dbReference type="Proteomes" id="UP000444721">
    <property type="component" value="Unassembled WGS sequence"/>
</dbReference>
<feature type="transmembrane region" description="Helical" evidence="1">
    <location>
        <begin position="254"/>
        <end position="276"/>
    </location>
</feature>
<comment type="caution">
    <text evidence="2">The sequence shown here is derived from an EMBL/GenBank/DDBJ whole genome shotgun (WGS) entry which is preliminary data.</text>
</comment>
<dbReference type="OrthoDB" id="10407502at2759"/>
<keyword evidence="3" id="KW-1185">Reference proteome</keyword>
<evidence type="ECO:0000313" key="3">
    <source>
        <dbReference type="Proteomes" id="UP000444721"/>
    </source>
</evidence>
<name>A0A6A5BL29_NAEFO</name>
<accession>A0A6A5BL29</accession>
<feature type="transmembrane region" description="Helical" evidence="1">
    <location>
        <begin position="372"/>
        <end position="398"/>
    </location>
</feature>
<feature type="transmembrane region" description="Helical" evidence="1">
    <location>
        <begin position="89"/>
        <end position="112"/>
    </location>
</feature>
<feature type="transmembrane region" description="Helical" evidence="1">
    <location>
        <begin position="327"/>
        <end position="352"/>
    </location>
</feature>
<gene>
    <name evidence="2" type="ORF">FDP41_006174</name>
</gene>
<sequence>MEPQSLFQQQQQVHHWIGTVMRDYNDMFYHHRYSAQEHSVASQMMNGFYHPKWNHHVIFSTQQNSSNNDPGNTNSTLSVSTVMDHFPPWLSLVTLLIIFIFFVICCIQTCVLHRRRKSTSGYSQLSSVFKWKYVTRYVFCCCYDSQSQVIPWNIPLQFSFQYLIAFFVGTLHRFFLQYFFESTYEYTCFHFLDTLVNKMRRTCPLINVVDVSTSVVVKSTYLLLLVFWLELTFNASYYYNPKMCKRFERVTRRIYWAFVGLYFFGASIGFLAFTITRSNISYFLTSITLIFDISIPILFIVFGGVLRRLVTRSTVSFPVLIQKHLKRVSIISIILGCYLLLLPLVRIAVLVLKNFVYASNGYNAVSSIVEVTVSILFFFIPSVVTFAIVIAPTSISFLHNAITDRNARVVAYKSNWKEFEKKDVDNSPSMFHHHDVEGYIQPLQSGTSSVYQEISLEDTQPPQQQQLKHGY</sequence>
<feature type="transmembrane region" description="Helical" evidence="1">
    <location>
        <begin position="282"/>
        <end position="306"/>
    </location>
</feature>
<keyword evidence="1" id="KW-0812">Transmembrane</keyword>
<dbReference type="VEuPathDB" id="AmoebaDB:NfTy_077720"/>
<dbReference type="VEuPathDB" id="AmoebaDB:FDP41_006174"/>
<organism evidence="2 3">
    <name type="scientific">Naegleria fowleri</name>
    <name type="common">Brain eating amoeba</name>
    <dbReference type="NCBI Taxonomy" id="5763"/>
    <lineage>
        <taxon>Eukaryota</taxon>
        <taxon>Discoba</taxon>
        <taxon>Heterolobosea</taxon>
        <taxon>Tetramitia</taxon>
        <taxon>Eutetramitia</taxon>
        <taxon>Vahlkampfiidae</taxon>
        <taxon>Naegleria</taxon>
    </lineage>
</organism>
<feature type="transmembrane region" description="Helical" evidence="1">
    <location>
        <begin position="215"/>
        <end position="233"/>
    </location>
</feature>
<dbReference type="EMBL" id="VFQX01000051">
    <property type="protein sequence ID" value="KAF0974700.1"/>
    <property type="molecule type" value="Genomic_DNA"/>
</dbReference>
<dbReference type="VEuPathDB" id="AmoebaDB:NF0021570"/>
<proteinExistence type="predicted"/>
<dbReference type="RefSeq" id="XP_044559413.1">
    <property type="nucleotide sequence ID" value="XM_044709780.1"/>
</dbReference>
<evidence type="ECO:0000313" key="2">
    <source>
        <dbReference type="EMBL" id="KAF0974700.1"/>
    </source>
</evidence>
<keyword evidence="1" id="KW-1133">Transmembrane helix</keyword>
<dbReference type="OMA" id="FFESTYE"/>
<protein>
    <submittedName>
        <fullName evidence="2">Uncharacterized protein</fullName>
    </submittedName>
</protein>
<evidence type="ECO:0000256" key="1">
    <source>
        <dbReference type="SAM" id="Phobius"/>
    </source>
</evidence>
<reference evidence="2 3" key="1">
    <citation type="journal article" date="2019" name="Sci. Rep.">
        <title>Nanopore sequencing improves the draft genome of the human pathogenic amoeba Naegleria fowleri.</title>
        <authorList>
            <person name="Liechti N."/>
            <person name="Schurch N."/>
            <person name="Bruggmann R."/>
            <person name="Wittwer M."/>
        </authorList>
    </citation>
    <scope>NUCLEOTIDE SEQUENCE [LARGE SCALE GENOMIC DNA]</scope>
    <source>
        <strain evidence="2 3">ATCC 30894</strain>
    </source>
</reference>
<dbReference type="GeneID" id="68113392"/>
<feature type="transmembrane region" description="Helical" evidence="1">
    <location>
        <begin position="160"/>
        <end position="180"/>
    </location>
</feature>
<keyword evidence="1" id="KW-0472">Membrane</keyword>
<dbReference type="AlphaFoldDB" id="A0A6A5BL29"/>